<evidence type="ECO:0000256" key="6">
    <source>
        <dbReference type="ARBA" id="ARBA00022839"/>
    </source>
</evidence>
<feature type="region of interest" description="Disordered" evidence="7">
    <location>
        <begin position="1"/>
        <end position="26"/>
    </location>
</feature>
<keyword evidence="5" id="KW-0540">Nuclease</keyword>
<evidence type="ECO:0000256" key="5">
    <source>
        <dbReference type="ARBA" id="ARBA00022722"/>
    </source>
</evidence>
<accession>C8VRA4</accession>
<keyword evidence="4" id="KW-0479">Metal-binding</keyword>
<evidence type="ECO:0000256" key="3">
    <source>
        <dbReference type="ARBA" id="ARBA00011245"/>
    </source>
</evidence>
<comment type="cofactor">
    <cofactor evidence="1">
        <name>[4Fe-4S] cluster</name>
        <dbReference type="ChEBI" id="CHEBI:49883"/>
    </cofactor>
</comment>
<keyword evidence="9" id="KW-1185">Reference proteome</keyword>
<dbReference type="PANTHER" id="PTHR14464:SF4">
    <property type="entry name" value="EXONUCLEASE V"/>
    <property type="match status" value="1"/>
</dbReference>
<dbReference type="GO" id="GO:0005739">
    <property type="term" value="C:mitochondrion"/>
    <property type="evidence" value="ECO:0000318"/>
    <property type="project" value="GO_Central"/>
</dbReference>
<evidence type="ECO:0000256" key="1">
    <source>
        <dbReference type="ARBA" id="ARBA00001966"/>
    </source>
</evidence>
<sequence>MPFSPQPPFDPSPDDDDFLSFSSDYGSDFSADETDLLNQLLAQVDATGPVAPAATTLQLRHSPTRQGLFSPSQPVPAAVPDIEDLGDDVSGERVSRILGKEKRHPIWQIQTAGGVLPDAFTHEAGWVPVSRGATFGMGTLFWDLIRFEHPNSTEGRERQRERDVAREQDTIKGNGDSKVKVSLDTRSPVERFRRPPNKAFSVTDLISPAWCEVQYWYTLTKHGRKQRTAAMKKGSTIHKTLEDEIYTTVPVEVTTKEDALALRIWNVIQGLRTLREFGITRELEIWGLVDGELVNGVIDQLCYECPDMELEASAASYYAEAAASRAVLPEYQMSLTDYLLSPAQGGKRLADMSRHEVEPQAAEDPVSSQSTAELQQLPRIYLTDIKTRGSNSTPTVKSSSFRPTLLQLQLYYHMLNRLVLTDDVTIELLASRYGLDPEKTFTDAFICEVGSLNDQFFDALSSLEFDPDYIPTPEDAITRQQMSQNIGNSASRSDDAKLQNPSASQDSTSVLVAHSNLSRLWKLMKDQLRLTFLPPTLTTASVAPSIPSEIQPSMLESYPTILSPLLTARYISSAPTAELHPRVLGSRSFLFDPTSLEAYVSDQMTWWRGQRTPRGVEVMEAWKCRICEFQDECEWRQEREWAYARKKRHNAAA</sequence>
<evidence type="ECO:0000256" key="7">
    <source>
        <dbReference type="SAM" id="MobiDB-lite"/>
    </source>
</evidence>
<dbReference type="GO" id="GO:0045145">
    <property type="term" value="F:single-stranded DNA 5'-3' DNA exonuclease activity"/>
    <property type="evidence" value="ECO:0000318"/>
    <property type="project" value="GO_Central"/>
</dbReference>
<evidence type="ECO:0000313" key="9">
    <source>
        <dbReference type="Proteomes" id="UP000000560"/>
    </source>
</evidence>
<dbReference type="EMBL" id="BN001308">
    <property type="protein sequence ID" value="CBF88892.1"/>
    <property type="molecule type" value="Genomic_DNA"/>
</dbReference>
<keyword evidence="4" id="KW-0408">Iron</keyword>
<dbReference type="PANTHER" id="PTHR14464">
    <property type="entry name" value="EXONUCLEASE V"/>
    <property type="match status" value="1"/>
</dbReference>
<protein>
    <submittedName>
        <fullName evidence="8">Uncharacterized protein</fullName>
    </submittedName>
</protein>
<reference evidence="9" key="1">
    <citation type="journal article" date="2005" name="Nature">
        <title>Sequencing of Aspergillus nidulans and comparative analysis with A. fumigatus and A. oryzae.</title>
        <authorList>
            <person name="Galagan J.E."/>
            <person name="Calvo S.E."/>
            <person name="Cuomo C."/>
            <person name="Ma L.J."/>
            <person name="Wortman J.R."/>
            <person name="Batzoglou S."/>
            <person name="Lee S.I."/>
            <person name="Basturkmen M."/>
            <person name="Spevak C.C."/>
            <person name="Clutterbuck J."/>
            <person name="Kapitonov V."/>
            <person name="Jurka J."/>
            <person name="Scazzocchio C."/>
            <person name="Farman M."/>
            <person name="Butler J."/>
            <person name="Purcell S."/>
            <person name="Harris S."/>
            <person name="Braus G.H."/>
            <person name="Draht O."/>
            <person name="Busch S."/>
            <person name="D'Enfert C."/>
            <person name="Bouchier C."/>
            <person name="Goldman G.H."/>
            <person name="Bell-Pedersen D."/>
            <person name="Griffiths-Jones S."/>
            <person name="Doonan J.H."/>
            <person name="Yu J."/>
            <person name="Vienken K."/>
            <person name="Pain A."/>
            <person name="Freitag M."/>
            <person name="Selker E.U."/>
            <person name="Archer D.B."/>
            <person name="Penalva M.A."/>
            <person name="Oakley B.R."/>
            <person name="Momany M."/>
            <person name="Tanaka T."/>
            <person name="Kumagai T."/>
            <person name="Asai K."/>
            <person name="Machida M."/>
            <person name="Nierman W.C."/>
            <person name="Denning D.W."/>
            <person name="Caddick M."/>
            <person name="Hynes M."/>
            <person name="Paoletti M."/>
            <person name="Fischer R."/>
            <person name="Miller B."/>
            <person name="Dyer P."/>
            <person name="Sachs M.S."/>
            <person name="Osmani S.A."/>
            <person name="Birren B.W."/>
        </authorList>
    </citation>
    <scope>NUCLEOTIDE SEQUENCE [LARGE SCALE GENOMIC DNA]</scope>
    <source>
        <strain evidence="9">FGSC A4 / ATCC 38163 / CBS 112.46 / NRRL 194 / M139</strain>
    </source>
</reference>
<dbReference type="GO" id="GO:0036297">
    <property type="term" value="P:interstrand cross-link repair"/>
    <property type="evidence" value="ECO:0000318"/>
    <property type="project" value="GO_Central"/>
</dbReference>
<keyword evidence="6" id="KW-0269">Exonuclease</keyword>
<proteinExistence type="inferred from homology"/>
<dbReference type="InParanoid" id="Q5BFF0"/>
<comment type="similarity">
    <text evidence="2">Belongs to the EXO5 family.</text>
</comment>
<dbReference type="AlphaFoldDB" id="Q5BFF0"/>
<feature type="compositionally biased region" description="Pro residues" evidence="7">
    <location>
        <begin position="1"/>
        <end position="11"/>
    </location>
</feature>
<dbReference type="OMA" id="FRDECEW"/>
<dbReference type="Proteomes" id="UP000000560">
    <property type="component" value="Chromosome VIII"/>
</dbReference>
<keyword evidence="4" id="KW-0411">Iron-sulfur</keyword>
<organism evidence="8 9">
    <name type="scientific">Emericella nidulans (strain FGSC A4 / ATCC 38163 / CBS 112.46 / NRRL 194 / M139)</name>
    <name type="common">Aspergillus nidulans</name>
    <dbReference type="NCBI Taxonomy" id="227321"/>
    <lineage>
        <taxon>Eukaryota</taxon>
        <taxon>Fungi</taxon>
        <taxon>Dikarya</taxon>
        <taxon>Ascomycota</taxon>
        <taxon>Pezizomycotina</taxon>
        <taxon>Eurotiomycetes</taxon>
        <taxon>Eurotiomycetidae</taxon>
        <taxon>Eurotiales</taxon>
        <taxon>Aspergillaceae</taxon>
        <taxon>Aspergillus</taxon>
        <taxon>Aspergillus subgen. Nidulantes</taxon>
    </lineage>
</organism>
<feature type="region of interest" description="Disordered" evidence="7">
    <location>
        <begin position="152"/>
        <end position="180"/>
    </location>
</feature>
<accession>Q5BFF0</accession>
<keyword evidence="4" id="KW-0004">4Fe-4S</keyword>
<reference evidence="9" key="2">
    <citation type="journal article" date="2009" name="Fungal Genet. Biol.">
        <title>The 2008 update of the Aspergillus nidulans genome annotation: a community effort.</title>
        <authorList>
            <person name="Wortman J.R."/>
            <person name="Gilsenan J.M."/>
            <person name="Joardar V."/>
            <person name="Deegan J."/>
            <person name="Clutterbuck J."/>
            <person name="Andersen M.R."/>
            <person name="Archer D."/>
            <person name="Bencina M."/>
            <person name="Braus G."/>
            <person name="Coutinho P."/>
            <person name="von Dohren H."/>
            <person name="Doonan J."/>
            <person name="Driessen A.J."/>
            <person name="Durek P."/>
            <person name="Espeso E."/>
            <person name="Fekete E."/>
            <person name="Flipphi M."/>
            <person name="Estrada C.G."/>
            <person name="Geysens S."/>
            <person name="Goldman G."/>
            <person name="de Groot P.W."/>
            <person name="Hansen K."/>
            <person name="Harris S.D."/>
            <person name="Heinekamp T."/>
            <person name="Helmstaedt K."/>
            <person name="Henrissat B."/>
            <person name="Hofmann G."/>
            <person name="Homan T."/>
            <person name="Horio T."/>
            <person name="Horiuchi H."/>
            <person name="James S."/>
            <person name="Jones M."/>
            <person name="Karaffa L."/>
            <person name="Karanyi Z."/>
            <person name="Kato M."/>
            <person name="Keller N."/>
            <person name="Kelly D.E."/>
            <person name="Kiel J.A."/>
            <person name="Kim J.M."/>
            <person name="van der Klei I.J."/>
            <person name="Klis F.M."/>
            <person name="Kovalchuk A."/>
            <person name="Krasevec N."/>
            <person name="Kubicek C.P."/>
            <person name="Liu B."/>
            <person name="Maccabe A."/>
            <person name="Meyer V."/>
            <person name="Mirabito P."/>
            <person name="Miskei M."/>
            <person name="Mos M."/>
            <person name="Mullins J."/>
            <person name="Nelson D.R."/>
            <person name="Nielsen J."/>
            <person name="Oakley B.R."/>
            <person name="Osmani S.A."/>
            <person name="Pakula T."/>
            <person name="Paszewski A."/>
            <person name="Paulsen I."/>
            <person name="Pilsyk S."/>
            <person name="Pocsi I."/>
            <person name="Punt P.J."/>
            <person name="Ram A.F."/>
            <person name="Ren Q."/>
            <person name="Robellet X."/>
            <person name="Robson G."/>
            <person name="Seiboth B."/>
            <person name="van Solingen P."/>
            <person name="Specht T."/>
            <person name="Sun J."/>
            <person name="Taheri-Talesh N."/>
            <person name="Takeshita N."/>
            <person name="Ussery D."/>
            <person name="vanKuyk P.A."/>
            <person name="Visser H."/>
            <person name="van de Vondervoort P.J."/>
            <person name="de Vries R.P."/>
            <person name="Walton J."/>
            <person name="Xiang X."/>
            <person name="Xiong Y."/>
            <person name="Zeng A.P."/>
            <person name="Brandt B.W."/>
            <person name="Cornell M.J."/>
            <person name="van den Hondel C.A."/>
            <person name="Visser J."/>
            <person name="Oliver S.G."/>
            <person name="Turner G."/>
        </authorList>
    </citation>
    <scope>GENOME REANNOTATION</scope>
    <source>
        <strain evidence="9">FGSC A4 / ATCC 38163 / CBS 112.46 / NRRL 194 / M139</strain>
    </source>
</reference>
<comment type="subunit">
    <text evidence="3">Monomer.</text>
</comment>
<keyword evidence="6" id="KW-0378">Hydrolase</keyword>
<dbReference type="OrthoDB" id="354769at2759"/>
<name>Q5BFF0_EMENI</name>
<dbReference type="eggNOG" id="KOG4760">
    <property type="taxonomic scope" value="Eukaryota"/>
</dbReference>
<dbReference type="RefSeq" id="XP_658334.1">
    <property type="nucleotide sequence ID" value="XM_653242.1"/>
</dbReference>
<gene>
    <name evidence="8" type="ORF">ANIA_00730</name>
</gene>
<dbReference type="GO" id="GO:0005634">
    <property type="term" value="C:nucleus"/>
    <property type="evidence" value="ECO:0000318"/>
    <property type="project" value="GO_Central"/>
</dbReference>
<evidence type="ECO:0000313" key="8">
    <source>
        <dbReference type="EMBL" id="CBF88892.1"/>
    </source>
</evidence>
<feature type="region of interest" description="Disordered" evidence="7">
    <location>
        <begin position="350"/>
        <end position="369"/>
    </location>
</feature>
<dbReference type="GeneID" id="2876507"/>
<dbReference type="KEGG" id="ani:ANIA_00730"/>
<dbReference type="HOGENOM" id="CLU_013225_1_0_1"/>
<dbReference type="InterPro" id="IPR019190">
    <property type="entry name" value="EXOV"/>
</dbReference>
<evidence type="ECO:0000256" key="4">
    <source>
        <dbReference type="ARBA" id="ARBA00022485"/>
    </source>
</evidence>
<dbReference type="Pfam" id="PF09810">
    <property type="entry name" value="Exo5"/>
    <property type="match status" value="1"/>
</dbReference>
<dbReference type="GO" id="GO:0051539">
    <property type="term" value="F:4 iron, 4 sulfur cluster binding"/>
    <property type="evidence" value="ECO:0007669"/>
    <property type="project" value="UniProtKB-KW"/>
</dbReference>
<evidence type="ECO:0000256" key="2">
    <source>
        <dbReference type="ARBA" id="ARBA00009797"/>
    </source>
</evidence>
<feature type="region of interest" description="Disordered" evidence="7">
    <location>
        <begin position="483"/>
        <end position="507"/>
    </location>
</feature>